<name>A0ACB8ST76_9AGAM</name>
<reference evidence="1" key="1">
    <citation type="submission" date="2021-03" db="EMBL/GenBank/DDBJ databases">
        <authorList>
            <consortium name="DOE Joint Genome Institute"/>
            <person name="Ahrendt S."/>
            <person name="Looney B.P."/>
            <person name="Miyauchi S."/>
            <person name="Morin E."/>
            <person name="Drula E."/>
            <person name="Courty P.E."/>
            <person name="Chicoki N."/>
            <person name="Fauchery L."/>
            <person name="Kohler A."/>
            <person name="Kuo A."/>
            <person name="Labutti K."/>
            <person name="Pangilinan J."/>
            <person name="Lipzen A."/>
            <person name="Riley R."/>
            <person name="Andreopoulos W."/>
            <person name="He G."/>
            <person name="Johnson J."/>
            <person name="Barry K.W."/>
            <person name="Grigoriev I.V."/>
            <person name="Nagy L."/>
            <person name="Hibbett D."/>
            <person name="Henrissat B."/>
            <person name="Matheny P.B."/>
            <person name="Labbe J."/>
            <person name="Martin F."/>
        </authorList>
    </citation>
    <scope>NUCLEOTIDE SEQUENCE</scope>
    <source>
        <strain evidence="1">HHB10654</strain>
    </source>
</reference>
<sequence length="421" mass="46862">MSSDVWHGCDRHIRRGHRKTLEAQPAPLLEVWESSGTADITRSSKIFRRQIPQRLHKLDAFACDFFSDVALFSAPLTYLCFVECSPDVLEILRRVPTLQQLTLIDAASDIDLNLQLQDIKLPNLRHLKVAEATLILVELMPHLHFPPNTELELRCGSEPKEEHEEHILSTLTQIYSAQVSVALATGHSFQSLQIVLDDHDIALILYNPMSPGGTSSVILPPNMHLSFFWGHEHGNPKTLIPRILTVMPAVEKVRVVDMKGAYLSYVLKNVDLGSACRINLRGLAAHGFVKAINAGVSSSLLPSLETISLKHFKFAEPVDEKIAVRVIMDIPMASLTHKDVAADEGVDWKSPLPEGPFGLPFFAAVQQAMKRRASSGHPARLVITNCSLTMDMLQSLRDYLGPALEWDGQLDGVDSYFSLRY</sequence>
<reference evidence="1" key="2">
    <citation type="journal article" date="2022" name="New Phytol.">
        <title>Evolutionary transition to the ectomycorrhizal habit in the genomes of a hyperdiverse lineage of mushroom-forming fungi.</title>
        <authorList>
            <person name="Looney B."/>
            <person name="Miyauchi S."/>
            <person name="Morin E."/>
            <person name="Drula E."/>
            <person name="Courty P.E."/>
            <person name="Kohler A."/>
            <person name="Kuo A."/>
            <person name="LaButti K."/>
            <person name="Pangilinan J."/>
            <person name="Lipzen A."/>
            <person name="Riley R."/>
            <person name="Andreopoulos W."/>
            <person name="He G."/>
            <person name="Johnson J."/>
            <person name="Nolan M."/>
            <person name="Tritt A."/>
            <person name="Barry K.W."/>
            <person name="Grigoriev I.V."/>
            <person name="Nagy L.G."/>
            <person name="Hibbett D."/>
            <person name="Henrissat B."/>
            <person name="Matheny P.B."/>
            <person name="Labbe J."/>
            <person name="Martin F.M."/>
        </authorList>
    </citation>
    <scope>NUCLEOTIDE SEQUENCE</scope>
    <source>
        <strain evidence="1">HHB10654</strain>
    </source>
</reference>
<keyword evidence="2" id="KW-1185">Reference proteome</keyword>
<gene>
    <name evidence="1" type="ORF">BV25DRAFT_1918905</name>
</gene>
<dbReference type="Proteomes" id="UP000814140">
    <property type="component" value="Unassembled WGS sequence"/>
</dbReference>
<proteinExistence type="predicted"/>
<accession>A0ACB8ST76</accession>
<comment type="caution">
    <text evidence="1">The sequence shown here is derived from an EMBL/GenBank/DDBJ whole genome shotgun (WGS) entry which is preliminary data.</text>
</comment>
<evidence type="ECO:0000313" key="2">
    <source>
        <dbReference type="Proteomes" id="UP000814140"/>
    </source>
</evidence>
<organism evidence="1 2">
    <name type="scientific">Artomyces pyxidatus</name>
    <dbReference type="NCBI Taxonomy" id="48021"/>
    <lineage>
        <taxon>Eukaryota</taxon>
        <taxon>Fungi</taxon>
        <taxon>Dikarya</taxon>
        <taxon>Basidiomycota</taxon>
        <taxon>Agaricomycotina</taxon>
        <taxon>Agaricomycetes</taxon>
        <taxon>Russulales</taxon>
        <taxon>Auriscalpiaceae</taxon>
        <taxon>Artomyces</taxon>
    </lineage>
</organism>
<protein>
    <submittedName>
        <fullName evidence="1">Uncharacterized protein</fullName>
    </submittedName>
</protein>
<dbReference type="EMBL" id="MU277230">
    <property type="protein sequence ID" value="KAI0058996.1"/>
    <property type="molecule type" value="Genomic_DNA"/>
</dbReference>
<evidence type="ECO:0000313" key="1">
    <source>
        <dbReference type="EMBL" id="KAI0058996.1"/>
    </source>
</evidence>